<comment type="caution">
    <text evidence="1">The sequence shown here is derived from an EMBL/GenBank/DDBJ whole genome shotgun (WGS) entry which is preliminary data.</text>
</comment>
<protein>
    <submittedName>
        <fullName evidence="1">Uncharacterized protein</fullName>
    </submittedName>
</protein>
<dbReference type="EMBL" id="JASBWR010000004">
    <property type="protein sequence ID" value="KAJ9112610.1"/>
    <property type="molecule type" value="Genomic_DNA"/>
</dbReference>
<sequence length="279" mass="30539">MSEEETTPAPVNLMDLPEGILQDVLLRVGPELAKCRLINRAFNTFITTDTSLVLSMALDSSGLQVPPSVLASTPAVTILSVLRERLTRFRNIAPASTFLVELEADEGRLYEYLEGVLLRGSGIPGGRLGAGLRTPLPSAITVYDLTVEREWETIDVHTARDSTQNFTSEWVGDDGDDDDVSPAAGQNSTGEWIDSGPTMKRRRVASTQPNDSDDEEIVIAHGDDVESYTKRKWFPDTDEFPTRVRAGSDGGRRAARQDSSIKDIAMDPGNDLFVVARTE</sequence>
<gene>
    <name evidence="1" type="ORF">QFC19_000630</name>
</gene>
<name>A0ACC2WMS7_9TREE</name>
<accession>A0ACC2WMS7</accession>
<dbReference type="Proteomes" id="UP001241377">
    <property type="component" value="Unassembled WGS sequence"/>
</dbReference>
<proteinExistence type="predicted"/>
<keyword evidence="2" id="KW-1185">Reference proteome</keyword>
<evidence type="ECO:0000313" key="1">
    <source>
        <dbReference type="EMBL" id="KAJ9112610.1"/>
    </source>
</evidence>
<reference evidence="1" key="1">
    <citation type="submission" date="2023-04" db="EMBL/GenBank/DDBJ databases">
        <title>Draft Genome sequencing of Naganishia species isolated from polar environments using Oxford Nanopore Technology.</title>
        <authorList>
            <person name="Leo P."/>
            <person name="Venkateswaran K."/>
        </authorList>
    </citation>
    <scope>NUCLEOTIDE SEQUENCE</scope>
    <source>
        <strain evidence="1">MNA-CCFEE 5261</strain>
    </source>
</reference>
<evidence type="ECO:0000313" key="2">
    <source>
        <dbReference type="Proteomes" id="UP001241377"/>
    </source>
</evidence>
<organism evidence="1 2">
    <name type="scientific">Naganishia cerealis</name>
    <dbReference type="NCBI Taxonomy" id="610337"/>
    <lineage>
        <taxon>Eukaryota</taxon>
        <taxon>Fungi</taxon>
        <taxon>Dikarya</taxon>
        <taxon>Basidiomycota</taxon>
        <taxon>Agaricomycotina</taxon>
        <taxon>Tremellomycetes</taxon>
        <taxon>Filobasidiales</taxon>
        <taxon>Filobasidiaceae</taxon>
        <taxon>Naganishia</taxon>
    </lineage>
</organism>